<protein>
    <recommendedName>
        <fullName evidence="3">Ricin B lectin domain-containing protein</fullName>
    </recommendedName>
</protein>
<reference evidence="1 2" key="1">
    <citation type="submission" date="2018-06" db="EMBL/GenBank/DDBJ databases">
        <title>Complete Genomes of Monosporascus.</title>
        <authorList>
            <person name="Robinson A.J."/>
            <person name="Natvig D.O."/>
        </authorList>
    </citation>
    <scope>NUCLEOTIDE SEQUENCE [LARGE SCALE GENOMIC DNA]</scope>
    <source>
        <strain evidence="1 2">CBS 609.92</strain>
    </source>
</reference>
<evidence type="ECO:0000313" key="1">
    <source>
        <dbReference type="EMBL" id="RYO85208.1"/>
    </source>
</evidence>
<proteinExistence type="predicted"/>
<organism evidence="1 2">
    <name type="scientific">Monosporascus cannonballus</name>
    <dbReference type="NCBI Taxonomy" id="155416"/>
    <lineage>
        <taxon>Eukaryota</taxon>
        <taxon>Fungi</taxon>
        <taxon>Dikarya</taxon>
        <taxon>Ascomycota</taxon>
        <taxon>Pezizomycotina</taxon>
        <taxon>Sordariomycetes</taxon>
        <taxon>Xylariomycetidae</taxon>
        <taxon>Xylariales</taxon>
        <taxon>Xylariales incertae sedis</taxon>
        <taxon>Monosporascus</taxon>
    </lineage>
</organism>
<name>A0ABY0H6C6_9PEZI</name>
<dbReference type="SUPFAM" id="SSF50370">
    <property type="entry name" value="Ricin B-like lectins"/>
    <property type="match status" value="1"/>
</dbReference>
<evidence type="ECO:0008006" key="3">
    <source>
        <dbReference type="Google" id="ProtNLM"/>
    </source>
</evidence>
<keyword evidence="2" id="KW-1185">Reference proteome</keyword>
<dbReference type="InterPro" id="IPR035992">
    <property type="entry name" value="Ricin_B-like_lectins"/>
</dbReference>
<sequence length="151" mass="16682">MAAHFDPNVWYRLTNNYLGRSIALDVKNDGGANSEGLLKMAPSGRNFGQFWQFIPQSPGVFKLRTKFLGPNMMLDVYGNDKTKPHLAKDGDFSGQLWTVESWGDGTWKLTNAYSGPSLHLDTSSDAHEPFMGDGGHTGQHWHIIAIESISG</sequence>
<gene>
    <name evidence="1" type="ORF">DL762_005299</name>
</gene>
<comment type="caution">
    <text evidence="1">The sequence shown here is derived from an EMBL/GenBank/DDBJ whole genome shotgun (WGS) entry which is preliminary data.</text>
</comment>
<dbReference type="Proteomes" id="UP000294003">
    <property type="component" value="Unassembled WGS sequence"/>
</dbReference>
<dbReference type="CDD" id="cd00161">
    <property type="entry name" value="beta-trefoil_Ricin-like"/>
    <property type="match status" value="1"/>
</dbReference>
<accession>A0ABY0H6C6</accession>
<evidence type="ECO:0000313" key="2">
    <source>
        <dbReference type="Proteomes" id="UP000294003"/>
    </source>
</evidence>
<dbReference type="EMBL" id="QJNS01000142">
    <property type="protein sequence ID" value="RYO85208.1"/>
    <property type="molecule type" value="Genomic_DNA"/>
</dbReference>
<dbReference type="Gene3D" id="2.80.10.50">
    <property type="match status" value="1"/>
</dbReference>